<dbReference type="PANTHER" id="PTHR14700:SF0">
    <property type="entry name" value="PENTATRICOPEPTIDE REPEAT-CONTAINING PROTEIN 2, MITOCHONDRIAL"/>
    <property type="match status" value="1"/>
</dbReference>
<dbReference type="Proteomes" id="UP001558652">
    <property type="component" value="Unassembled WGS sequence"/>
</dbReference>
<proteinExistence type="predicted"/>
<dbReference type="Gene3D" id="1.25.40.10">
    <property type="entry name" value="Tetratricopeptide repeat domain"/>
    <property type="match status" value="1"/>
</dbReference>
<comment type="caution">
    <text evidence="1">The sequence shown here is derived from an EMBL/GenBank/DDBJ whole genome shotgun (WGS) entry which is preliminary data.</text>
</comment>
<dbReference type="InterPro" id="IPR034629">
    <property type="entry name" value="PTCD2"/>
</dbReference>
<evidence type="ECO:0000313" key="2">
    <source>
        <dbReference type="Proteomes" id="UP001558652"/>
    </source>
</evidence>
<dbReference type="EMBL" id="JBFDAA010000008">
    <property type="protein sequence ID" value="KAL1129869.1"/>
    <property type="molecule type" value="Genomic_DNA"/>
</dbReference>
<reference evidence="1 2" key="1">
    <citation type="submission" date="2024-07" db="EMBL/GenBank/DDBJ databases">
        <title>Chromosome-level genome assembly of the water stick insect Ranatra chinensis (Heteroptera: Nepidae).</title>
        <authorList>
            <person name="Liu X."/>
        </authorList>
    </citation>
    <scope>NUCLEOTIDE SEQUENCE [LARGE SCALE GENOMIC DNA]</scope>
    <source>
        <strain evidence="1">Cailab_2021Rc</strain>
        <tissue evidence="1">Muscle</tissue>
    </source>
</reference>
<organism evidence="1 2">
    <name type="scientific">Ranatra chinensis</name>
    <dbReference type="NCBI Taxonomy" id="642074"/>
    <lineage>
        <taxon>Eukaryota</taxon>
        <taxon>Metazoa</taxon>
        <taxon>Ecdysozoa</taxon>
        <taxon>Arthropoda</taxon>
        <taxon>Hexapoda</taxon>
        <taxon>Insecta</taxon>
        <taxon>Pterygota</taxon>
        <taxon>Neoptera</taxon>
        <taxon>Paraneoptera</taxon>
        <taxon>Hemiptera</taxon>
        <taxon>Heteroptera</taxon>
        <taxon>Panheteroptera</taxon>
        <taxon>Nepomorpha</taxon>
        <taxon>Nepidae</taxon>
        <taxon>Ranatrinae</taxon>
        <taxon>Ranatra</taxon>
    </lineage>
</organism>
<protein>
    <recommendedName>
        <fullName evidence="3">Pentatricopeptide repeat-containing protein 2</fullName>
    </recommendedName>
</protein>
<accession>A0ABD0Z372</accession>
<dbReference type="PANTHER" id="PTHR14700">
    <property type="entry name" value="PENTATRICOPEPTIDE REPEAT-CONTAINING PROTEIN 2, MITOCHONDRIAL"/>
    <property type="match status" value="1"/>
</dbReference>
<dbReference type="AlphaFoldDB" id="A0ABD0Z372"/>
<name>A0ABD0Z372_9HEMI</name>
<sequence length="280" mass="32165">MGIDNYIKTREKVKMQFHDIEDKFKSKMKDFIRPSSSSMIFTEDLKHIVHLAELDDLDLVQAMMVKFSQQNKELRFGSFVFGPVVMRMYHYLNKPIEALAAFRNSEMDNFFDQLISFQILMDLLLKNNMYDEVLEVFDIVKNKQLQGAKYPKNAVVLALAACYKLNTPESFEYAKRLWSELNEVGHYPMRRAATFAAALALKQNSPHIALEILTSMRQQTYVTIRNLKVAALADLGRPDDALPILRSVLETDESSPEKRSTFSAEIVSPISSTIFSIRSM</sequence>
<evidence type="ECO:0008006" key="3">
    <source>
        <dbReference type="Google" id="ProtNLM"/>
    </source>
</evidence>
<evidence type="ECO:0000313" key="1">
    <source>
        <dbReference type="EMBL" id="KAL1129869.1"/>
    </source>
</evidence>
<gene>
    <name evidence="1" type="ORF">AAG570_012813</name>
</gene>
<dbReference type="InterPro" id="IPR011990">
    <property type="entry name" value="TPR-like_helical_dom_sf"/>
</dbReference>
<keyword evidence="2" id="KW-1185">Reference proteome</keyword>